<dbReference type="EMBL" id="CM026421">
    <property type="protein sequence ID" value="KAG0589940.1"/>
    <property type="molecule type" value="Genomic_DNA"/>
</dbReference>
<dbReference type="Proteomes" id="UP000822688">
    <property type="component" value="Chromosome 1"/>
</dbReference>
<name>A0A8T0J203_CERPU</name>
<keyword evidence="3" id="KW-1185">Reference proteome</keyword>
<feature type="region of interest" description="Disordered" evidence="1">
    <location>
        <begin position="1"/>
        <end position="79"/>
    </location>
</feature>
<protein>
    <submittedName>
        <fullName evidence="2">Uncharacterized protein</fullName>
    </submittedName>
</protein>
<organism evidence="2 3">
    <name type="scientific">Ceratodon purpureus</name>
    <name type="common">Fire moss</name>
    <name type="synonym">Dicranum purpureum</name>
    <dbReference type="NCBI Taxonomy" id="3225"/>
    <lineage>
        <taxon>Eukaryota</taxon>
        <taxon>Viridiplantae</taxon>
        <taxon>Streptophyta</taxon>
        <taxon>Embryophyta</taxon>
        <taxon>Bryophyta</taxon>
        <taxon>Bryophytina</taxon>
        <taxon>Bryopsida</taxon>
        <taxon>Dicranidae</taxon>
        <taxon>Pseudoditrichales</taxon>
        <taxon>Ditrichaceae</taxon>
        <taxon>Ceratodon</taxon>
    </lineage>
</organism>
<feature type="compositionally biased region" description="Polar residues" evidence="1">
    <location>
        <begin position="41"/>
        <end position="77"/>
    </location>
</feature>
<comment type="caution">
    <text evidence="2">The sequence shown here is derived from an EMBL/GenBank/DDBJ whole genome shotgun (WGS) entry which is preliminary data.</text>
</comment>
<evidence type="ECO:0000313" key="3">
    <source>
        <dbReference type="Proteomes" id="UP000822688"/>
    </source>
</evidence>
<sequence length="104" mass="11784">MQVTTTSKPPKPSLSPATNSNHPTHTPNPKTPFNSKPPQFKTLQQPLVTHQNQTSLHNQKPNQHNQTPKPTTNSQNHIPIQISKIRIIIFPKPKKPKIQKLKKL</sequence>
<accession>A0A8T0J203</accession>
<evidence type="ECO:0000256" key="1">
    <source>
        <dbReference type="SAM" id="MobiDB-lite"/>
    </source>
</evidence>
<gene>
    <name evidence="2" type="ORF">KC19_1G058400</name>
</gene>
<feature type="compositionally biased region" description="Low complexity" evidence="1">
    <location>
        <begin position="1"/>
        <end position="34"/>
    </location>
</feature>
<dbReference type="AlphaFoldDB" id="A0A8T0J203"/>
<evidence type="ECO:0000313" key="2">
    <source>
        <dbReference type="EMBL" id="KAG0589940.1"/>
    </source>
</evidence>
<reference evidence="2" key="1">
    <citation type="submission" date="2020-06" db="EMBL/GenBank/DDBJ databases">
        <title>WGS assembly of Ceratodon purpureus strain R40.</title>
        <authorList>
            <person name="Carey S.B."/>
            <person name="Jenkins J."/>
            <person name="Shu S."/>
            <person name="Lovell J.T."/>
            <person name="Sreedasyam A."/>
            <person name="Maumus F."/>
            <person name="Tiley G.P."/>
            <person name="Fernandez-Pozo N."/>
            <person name="Barry K."/>
            <person name="Chen C."/>
            <person name="Wang M."/>
            <person name="Lipzen A."/>
            <person name="Daum C."/>
            <person name="Saski C.A."/>
            <person name="Payton A.C."/>
            <person name="Mcbreen J.C."/>
            <person name="Conrad R.E."/>
            <person name="Kollar L.M."/>
            <person name="Olsson S."/>
            <person name="Huttunen S."/>
            <person name="Landis J.B."/>
            <person name="Wickett N.J."/>
            <person name="Johnson M.G."/>
            <person name="Rensing S.A."/>
            <person name="Grimwood J."/>
            <person name="Schmutz J."/>
            <person name="Mcdaniel S.F."/>
        </authorList>
    </citation>
    <scope>NUCLEOTIDE SEQUENCE</scope>
    <source>
        <strain evidence="2">R40</strain>
    </source>
</reference>
<proteinExistence type="predicted"/>